<dbReference type="Proteomes" id="UP000275078">
    <property type="component" value="Unassembled WGS sequence"/>
</dbReference>
<dbReference type="AlphaFoldDB" id="A0A3N4IJ31"/>
<evidence type="ECO:0000313" key="2">
    <source>
        <dbReference type="Proteomes" id="UP000275078"/>
    </source>
</evidence>
<sequence>MMRIGGQPLVTGGCCACAFRVASARQPNQRRTQGPTQIQVVVIPLRIETYTLTTIFVVQRVLCRHPRARLLASWTSTCKVYTYEPSPRLRQITGACFSHHAHFDYDDTALNSRL</sequence>
<evidence type="ECO:0000313" key="1">
    <source>
        <dbReference type="EMBL" id="RPA85859.1"/>
    </source>
</evidence>
<dbReference type="EMBL" id="ML119652">
    <property type="protein sequence ID" value="RPA85859.1"/>
    <property type="molecule type" value="Genomic_DNA"/>
</dbReference>
<proteinExistence type="predicted"/>
<name>A0A3N4IJ31_ASCIM</name>
<accession>A0A3N4IJ31</accession>
<keyword evidence="2" id="KW-1185">Reference proteome</keyword>
<gene>
    <name evidence="1" type="ORF">BJ508DRAFT_168805</name>
</gene>
<protein>
    <submittedName>
        <fullName evidence="1">Uncharacterized protein</fullName>
    </submittedName>
</protein>
<organism evidence="1 2">
    <name type="scientific">Ascobolus immersus RN42</name>
    <dbReference type="NCBI Taxonomy" id="1160509"/>
    <lineage>
        <taxon>Eukaryota</taxon>
        <taxon>Fungi</taxon>
        <taxon>Dikarya</taxon>
        <taxon>Ascomycota</taxon>
        <taxon>Pezizomycotina</taxon>
        <taxon>Pezizomycetes</taxon>
        <taxon>Pezizales</taxon>
        <taxon>Ascobolaceae</taxon>
        <taxon>Ascobolus</taxon>
    </lineage>
</organism>
<reference evidence="1 2" key="1">
    <citation type="journal article" date="2018" name="Nat. Ecol. Evol.">
        <title>Pezizomycetes genomes reveal the molecular basis of ectomycorrhizal truffle lifestyle.</title>
        <authorList>
            <person name="Murat C."/>
            <person name="Payen T."/>
            <person name="Noel B."/>
            <person name="Kuo A."/>
            <person name="Morin E."/>
            <person name="Chen J."/>
            <person name="Kohler A."/>
            <person name="Krizsan K."/>
            <person name="Balestrini R."/>
            <person name="Da Silva C."/>
            <person name="Montanini B."/>
            <person name="Hainaut M."/>
            <person name="Levati E."/>
            <person name="Barry K.W."/>
            <person name="Belfiori B."/>
            <person name="Cichocki N."/>
            <person name="Clum A."/>
            <person name="Dockter R.B."/>
            <person name="Fauchery L."/>
            <person name="Guy J."/>
            <person name="Iotti M."/>
            <person name="Le Tacon F."/>
            <person name="Lindquist E.A."/>
            <person name="Lipzen A."/>
            <person name="Malagnac F."/>
            <person name="Mello A."/>
            <person name="Molinier V."/>
            <person name="Miyauchi S."/>
            <person name="Poulain J."/>
            <person name="Riccioni C."/>
            <person name="Rubini A."/>
            <person name="Sitrit Y."/>
            <person name="Splivallo R."/>
            <person name="Traeger S."/>
            <person name="Wang M."/>
            <person name="Zifcakova L."/>
            <person name="Wipf D."/>
            <person name="Zambonelli A."/>
            <person name="Paolocci F."/>
            <person name="Nowrousian M."/>
            <person name="Ottonello S."/>
            <person name="Baldrian P."/>
            <person name="Spatafora J.W."/>
            <person name="Henrissat B."/>
            <person name="Nagy L.G."/>
            <person name="Aury J.M."/>
            <person name="Wincker P."/>
            <person name="Grigoriev I.V."/>
            <person name="Bonfante P."/>
            <person name="Martin F.M."/>
        </authorList>
    </citation>
    <scope>NUCLEOTIDE SEQUENCE [LARGE SCALE GENOMIC DNA]</scope>
    <source>
        <strain evidence="1 2">RN42</strain>
    </source>
</reference>